<keyword evidence="3" id="KW-1185">Reference proteome</keyword>
<dbReference type="EMBL" id="BMAW01118854">
    <property type="protein sequence ID" value="GFT81873.1"/>
    <property type="molecule type" value="Genomic_DNA"/>
</dbReference>
<proteinExistence type="predicted"/>
<dbReference type="InterPro" id="IPR005135">
    <property type="entry name" value="Endo/exonuclease/phosphatase"/>
</dbReference>
<sequence length="905" mass="106813">MEFRNIVDREPYKIGTWNVKGLTEKKWKTYAELERENVDLVVLTETKITKSYEEEYGNYIVLHSSEGNASAGVSIFLKKDFGRHKKWDPKTDRIITAVLNVSGHKLKVIGVYGTNENAESDIKNKFQKDLEETLKHFLQSHKEHEFIMLGDFNSRVGVLRNSKVVGKFGDYEKANLNGRWLIDLCERYNLKIQNTFFEHEDNHTYTWYSYSSPSKTVIDFCITRQDTSFCVHDVLACPWYDCGSDHVFLQVIISFPLLITEMRRYREYMLYSDKIRSMYKNCLDSVIDLNEKKTTKEKYQNLKESIHLAAAKVLGIPCKHFNGDFLWDKEMKKLRAKQLSFTEKCICEGKEWANEQVLTDKIKNEVWEGICSTITDKNNRKKSEVAWNIINHLIHKIIDNEVQPQPSEEFYRIFFECNHIHIKEFQEGEEEERDENVYETHPWDVTDEDVTKALDTLYDDNHSTPGGLSIHLLKCSSDNTKRLLTMIINDIFSGKEIPSEITETYISDMKKDKSCDKYVIGNEIQAHSIMKIMGVILKKRLQESELEIFDFEPLKNHLYECITFLLRNLLQKYDGVQNKNFHLALINLRQTFFGIEYKKLFTALENYITDKRLLQTVKHLYKLKTLRVITSGKCSRIFTLSKGLIERSDFEYTLFKMFVKGSIDNWRNENFQKGIQIEQYFLSNIMYRDELIIISESHKTLEKMVLNLEQCILENLSLHVSLENVKYLGNKELILNDIKIEGENTLIFKNSIFELDGTNVEEVHRKCLDAKKAIRFLHPVVRDESIKQKIKKKIYHKIIRSILIHNCETWTLTKPLRKDLDDVELSYWKWLFLNSIEERTTSKLIEKEMIVRRVSSEVDKRKNKWWEDVQQNDSCEWLRSFLKWVPEGEKNPGSPKKRWDDGMVV</sequence>
<organism evidence="2 3">
    <name type="scientific">Nephila pilipes</name>
    <name type="common">Giant wood spider</name>
    <name type="synonym">Nephila maculata</name>
    <dbReference type="NCBI Taxonomy" id="299642"/>
    <lineage>
        <taxon>Eukaryota</taxon>
        <taxon>Metazoa</taxon>
        <taxon>Ecdysozoa</taxon>
        <taxon>Arthropoda</taxon>
        <taxon>Chelicerata</taxon>
        <taxon>Arachnida</taxon>
        <taxon>Araneae</taxon>
        <taxon>Araneomorphae</taxon>
        <taxon>Entelegynae</taxon>
        <taxon>Araneoidea</taxon>
        <taxon>Nephilidae</taxon>
        <taxon>Nephila</taxon>
    </lineage>
</organism>
<comment type="caution">
    <text evidence="2">The sequence shown here is derived from an EMBL/GenBank/DDBJ whole genome shotgun (WGS) entry which is preliminary data.</text>
</comment>
<evidence type="ECO:0000313" key="3">
    <source>
        <dbReference type="Proteomes" id="UP000887013"/>
    </source>
</evidence>
<dbReference type="PANTHER" id="PTHR47027:SF25">
    <property type="entry name" value="REVERSE TRANSCRIPTASE DOMAIN-CONTAINING PROTEIN"/>
    <property type="match status" value="1"/>
</dbReference>
<name>A0A8X6U7B8_NEPPI</name>
<dbReference type="AlphaFoldDB" id="A0A8X6U7B8"/>
<evidence type="ECO:0000259" key="1">
    <source>
        <dbReference type="Pfam" id="PF03372"/>
    </source>
</evidence>
<dbReference type="Pfam" id="PF03372">
    <property type="entry name" value="Exo_endo_phos"/>
    <property type="match status" value="1"/>
</dbReference>
<dbReference type="SUPFAM" id="SSF56219">
    <property type="entry name" value="DNase I-like"/>
    <property type="match status" value="1"/>
</dbReference>
<protein>
    <submittedName>
        <fullName evidence="2">Craniofacial development protein 2</fullName>
    </submittedName>
</protein>
<dbReference type="PANTHER" id="PTHR47027">
    <property type="entry name" value="REVERSE TRANSCRIPTASE DOMAIN-CONTAINING PROTEIN"/>
    <property type="match status" value="1"/>
</dbReference>
<dbReference type="Gene3D" id="3.60.10.10">
    <property type="entry name" value="Endonuclease/exonuclease/phosphatase"/>
    <property type="match status" value="1"/>
</dbReference>
<reference evidence="2" key="1">
    <citation type="submission" date="2020-08" db="EMBL/GenBank/DDBJ databases">
        <title>Multicomponent nature underlies the extraordinary mechanical properties of spider dragline silk.</title>
        <authorList>
            <person name="Kono N."/>
            <person name="Nakamura H."/>
            <person name="Mori M."/>
            <person name="Yoshida Y."/>
            <person name="Ohtoshi R."/>
            <person name="Malay A.D."/>
            <person name="Moran D.A.P."/>
            <person name="Tomita M."/>
            <person name="Numata K."/>
            <person name="Arakawa K."/>
        </authorList>
    </citation>
    <scope>NUCLEOTIDE SEQUENCE</scope>
</reference>
<dbReference type="InterPro" id="IPR036691">
    <property type="entry name" value="Endo/exonu/phosph_ase_sf"/>
</dbReference>
<feature type="domain" description="Endonuclease/exonuclease/phosphatase" evidence="1">
    <location>
        <begin position="15"/>
        <end position="246"/>
    </location>
</feature>
<accession>A0A8X6U7B8</accession>
<gene>
    <name evidence="2" type="primary">CFDP2_1</name>
    <name evidence="2" type="ORF">NPIL_198331</name>
</gene>
<dbReference type="OrthoDB" id="6425625at2759"/>
<dbReference type="Proteomes" id="UP000887013">
    <property type="component" value="Unassembled WGS sequence"/>
</dbReference>
<evidence type="ECO:0000313" key="2">
    <source>
        <dbReference type="EMBL" id="GFT81873.1"/>
    </source>
</evidence>
<dbReference type="GO" id="GO:0003824">
    <property type="term" value="F:catalytic activity"/>
    <property type="evidence" value="ECO:0007669"/>
    <property type="project" value="InterPro"/>
</dbReference>